<protein>
    <recommendedName>
        <fullName evidence="4">DUF3307 domain-containing protein</fullName>
    </recommendedName>
</protein>
<keyword evidence="1" id="KW-1133">Transmembrane helix</keyword>
<keyword evidence="1" id="KW-0472">Membrane</keyword>
<gene>
    <name evidence="2" type="ORF">J2S42_004639</name>
</gene>
<evidence type="ECO:0000256" key="1">
    <source>
        <dbReference type="SAM" id="Phobius"/>
    </source>
</evidence>
<evidence type="ECO:0000313" key="2">
    <source>
        <dbReference type="EMBL" id="MDQ0367970.1"/>
    </source>
</evidence>
<dbReference type="EMBL" id="JAUSUZ010000001">
    <property type="protein sequence ID" value="MDQ0367970.1"/>
    <property type="molecule type" value="Genomic_DNA"/>
</dbReference>
<dbReference type="InterPro" id="IPR021737">
    <property type="entry name" value="Phage_phiKZ_Orf197"/>
</dbReference>
<evidence type="ECO:0008006" key="4">
    <source>
        <dbReference type="Google" id="ProtNLM"/>
    </source>
</evidence>
<comment type="caution">
    <text evidence="2">The sequence shown here is derived from an EMBL/GenBank/DDBJ whole genome shotgun (WGS) entry which is preliminary data.</text>
</comment>
<accession>A0AAE3W271</accession>
<feature type="transmembrane region" description="Helical" evidence="1">
    <location>
        <begin position="130"/>
        <end position="148"/>
    </location>
</feature>
<evidence type="ECO:0000313" key="3">
    <source>
        <dbReference type="Proteomes" id="UP001240236"/>
    </source>
</evidence>
<dbReference type="AlphaFoldDB" id="A0AAE3W271"/>
<dbReference type="Proteomes" id="UP001240236">
    <property type="component" value="Unassembled WGS sequence"/>
</dbReference>
<keyword evidence="3" id="KW-1185">Reference proteome</keyword>
<proteinExistence type="predicted"/>
<feature type="transmembrane region" description="Helical" evidence="1">
    <location>
        <begin position="44"/>
        <end position="64"/>
    </location>
</feature>
<dbReference type="RefSeq" id="WP_307242340.1">
    <property type="nucleotide sequence ID" value="NZ_JAUSUZ010000001.1"/>
</dbReference>
<sequence length="149" mass="15868">MSQSPAVFAAAFAALYTAHQLADHWVQTQHQADHKGTPGWRGRLACAAHVFTYTLTAAVALAAVALTTGMAFDLVGVTLGLTVSAVSHYIADRRTPLRVLADALGSGRFYRLGIPREGRDDNPSLGTGSYALDQSFHVLFLFIAALIIA</sequence>
<name>A0AAE3W271_9ACTN</name>
<organism evidence="2 3">
    <name type="scientific">Catenuloplanes indicus</name>
    <dbReference type="NCBI Taxonomy" id="137267"/>
    <lineage>
        <taxon>Bacteria</taxon>
        <taxon>Bacillati</taxon>
        <taxon>Actinomycetota</taxon>
        <taxon>Actinomycetes</taxon>
        <taxon>Micromonosporales</taxon>
        <taxon>Micromonosporaceae</taxon>
        <taxon>Catenuloplanes</taxon>
    </lineage>
</organism>
<keyword evidence="1" id="KW-0812">Transmembrane</keyword>
<reference evidence="2 3" key="1">
    <citation type="submission" date="2023-07" db="EMBL/GenBank/DDBJ databases">
        <title>Sequencing the genomes of 1000 actinobacteria strains.</title>
        <authorList>
            <person name="Klenk H.-P."/>
        </authorList>
    </citation>
    <scope>NUCLEOTIDE SEQUENCE [LARGE SCALE GENOMIC DNA]</scope>
    <source>
        <strain evidence="2 3">DSM 44709</strain>
    </source>
</reference>
<dbReference type="Pfam" id="PF11750">
    <property type="entry name" value="DUF3307"/>
    <property type="match status" value="1"/>
</dbReference>